<evidence type="ECO:0000313" key="3">
    <source>
        <dbReference type="Proteomes" id="UP000101395"/>
    </source>
</evidence>
<feature type="compositionally biased region" description="Low complexity" evidence="1">
    <location>
        <begin position="75"/>
        <end position="86"/>
    </location>
</feature>
<feature type="compositionally biased region" description="Low complexity" evidence="1">
    <location>
        <begin position="186"/>
        <end position="204"/>
    </location>
</feature>
<feature type="region of interest" description="Disordered" evidence="1">
    <location>
        <begin position="36"/>
        <end position="242"/>
    </location>
</feature>
<accession>F8SIN4</accession>
<organism evidence="2 3">
    <name type="scientific">Rattus norvegicus papillomavirus 2</name>
    <dbReference type="NCBI Taxonomy" id="1036965"/>
    <lineage>
        <taxon>Viruses</taxon>
        <taxon>Monodnaviria</taxon>
        <taxon>Shotokuvirae</taxon>
        <taxon>Cossaviricota</taxon>
        <taxon>Papovaviricetes</taxon>
        <taxon>Zurhausenvirales</taxon>
        <taxon>Papillomaviridae</taxon>
        <taxon>Firstpapillomavirinae</taxon>
        <taxon>Iotapapillomavirus</taxon>
        <taxon>Mastomys natalensis papillomavirus</taxon>
    </lineage>
</organism>
<evidence type="ECO:0000313" key="2">
    <source>
        <dbReference type="EMBL" id="AEI00715.1"/>
    </source>
</evidence>
<name>F8SIN4_MNPV</name>
<sequence length="286" mass="31855">PEHGKRWTRGKFALVLSLLLALRRRPDFLEGIRYLSTGYPPQDIPARIGTPSGTAYFLREEEKELERKKKSTRDQATQTTATTSPPAHHPSEVSSTEEDPDQDPEQEYPQETSPRYYGRPLRRTRAPSPYPREGQGDRGRGDRPRPERELPTGKHAPKNDPETAPGDTEPGNESGTSGGRHHQETGHPTTSTSTQPTKTTGGRTAPLTAVLLVQTPPTSPPYPRPPGYGWQDRATLLGHPERPPLSWQSATLDSLLQRLQRDFEQQRQAQLIVYDVLGQALGLPAF</sequence>
<feature type="compositionally biased region" description="Acidic residues" evidence="1">
    <location>
        <begin position="95"/>
        <end position="108"/>
    </location>
</feature>
<evidence type="ECO:0000256" key="1">
    <source>
        <dbReference type="SAM" id="MobiDB-lite"/>
    </source>
</evidence>
<dbReference type="EMBL" id="HQ625441">
    <property type="protein sequence ID" value="AEI00715.1"/>
    <property type="molecule type" value="Genomic_DNA"/>
</dbReference>
<gene>
    <name evidence="2" type="primary">E4</name>
</gene>
<protein>
    <submittedName>
        <fullName evidence="2">E4</fullName>
    </submittedName>
</protein>
<reference evidence="2 3" key="1">
    <citation type="journal article" date="2012" name="PLoS ONE">
        <title>Isolation of three novel rat and mouse papillomaviruses and their genomic characterization.</title>
        <authorList>
            <person name="Schulz E."/>
            <person name="Gottschling M."/>
            <person name="Ulrich R.G."/>
            <person name="Richter D."/>
            <person name="Stockfleth E."/>
            <person name="Nindl I."/>
        </authorList>
    </citation>
    <scope>NUCLEOTIDE SEQUENCE [LARGE SCALE GENOMIC DNA]</scope>
</reference>
<dbReference type="Proteomes" id="UP000101395">
    <property type="component" value="Genome"/>
</dbReference>
<feature type="non-terminal residue" evidence="2">
    <location>
        <position position="1"/>
    </location>
</feature>
<feature type="compositionally biased region" description="Basic and acidic residues" evidence="1">
    <location>
        <begin position="134"/>
        <end position="161"/>
    </location>
</feature>
<feature type="compositionally biased region" description="Pro residues" evidence="1">
    <location>
        <begin position="217"/>
        <end position="226"/>
    </location>
</feature>
<feature type="compositionally biased region" description="Basic and acidic residues" evidence="1">
    <location>
        <begin position="58"/>
        <end position="67"/>
    </location>
</feature>
<proteinExistence type="predicted"/>